<name>A0ACC3BTI8_PYRYE</name>
<evidence type="ECO:0000313" key="2">
    <source>
        <dbReference type="Proteomes" id="UP000798662"/>
    </source>
</evidence>
<protein>
    <submittedName>
        <fullName evidence="1">Uncharacterized protein</fullName>
    </submittedName>
</protein>
<evidence type="ECO:0000313" key="1">
    <source>
        <dbReference type="EMBL" id="KAK1861218.1"/>
    </source>
</evidence>
<comment type="caution">
    <text evidence="1">The sequence shown here is derived from an EMBL/GenBank/DDBJ whole genome shotgun (WGS) entry which is preliminary data.</text>
</comment>
<reference evidence="1" key="1">
    <citation type="submission" date="2019-11" db="EMBL/GenBank/DDBJ databases">
        <title>Nori genome reveals adaptations in red seaweeds to the harsh intertidal environment.</title>
        <authorList>
            <person name="Wang D."/>
            <person name="Mao Y."/>
        </authorList>
    </citation>
    <scope>NUCLEOTIDE SEQUENCE</scope>
    <source>
        <tissue evidence="1">Gametophyte</tissue>
    </source>
</reference>
<sequence>MDPRDGGVLGGLAADMTPPTGAAAGYDPPPHVPPPRHRGAGGTAAVAGRLDGWWARRYLPSSAYTRAVVGRPGGVTLPNGARLRVVVVTTDRGGAAAAAAAAVVAAWVAALGRGAGGGELPAALVRPLRPADVVGGGMAGLTGFGYWRRDAGRLVVASAPVGGGGGGGGRGGGGGGGGGGAWWHRHALRGWALLRDGVGSGVVLRNLPGGGTVIVAGRGRRRTGGGGGGGGSRGGSSGSGSSSSMVSVGADGGPDEVLLLAFAPAAAPPADVAPVVERVWAWVGRVGGGLLVEGALAEVGCGSGRDWWAGVAGTLRLLVHV</sequence>
<dbReference type="Proteomes" id="UP000798662">
    <property type="component" value="Chromosome 1"/>
</dbReference>
<keyword evidence="2" id="KW-1185">Reference proteome</keyword>
<dbReference type="EMBL" id="CM020618">
    <property type="protein sequence ID" value="KAK1861218.1"/>
    <property type="molecule type" value="Genomic_DNA"/>
</dbReference>
<accession>A0ACC3BTI8</accession>
<organism evidence="1 2">
    <name type="scientific">Pyropia yezoensis</name>
    <name type="common">Susabi-nori</name>
    <name type="synonym">Porphyra yezoensis</name>
    <dbReference type="NCBI Taxonomy" id="2788"/>
    <lineage>
        <taxon>Eukaryota</taxon>
        <taxon>Rhodophyta</taxon>
        <taxon>Bangiophyceae</taxon>
        <taxon>Bangiales</taxon>
        <taxon>Bangiaceae</taxon>
        <taxon>Pyropia</taxon>
    </lineage>
</organism>
<gene>
    <name evidence="1" type="ORF">I4F81_003802</name>
</gene>
<proteinExistence type="predicted"/>